<sequence length="526" mass="61218">MNLLIIRIYLTKYYDLFFLLIIVVIASFVYLYNTLFKNAFSKYARKIVTKIKSEKGSYLILSLLLLFGFIVRLYKINNPIADWHSFRQADTASVTRLYLENGLNLLFPKYHDLSTTQSGLFNPNGYRFVEFPIYNFFHLLLYKFLPFLTLEVTGRILSIIYSLISGLLIFLIVKRFTNSSIGLLSTFFYIFIPYNIYFTRVILPEPMAIAFSLASLLFFIKFVDGGNNLNLIVSSLFFAVSLLIKPYSIFYVIPILFLAYKKYSLKGMLRLKKLVLAGVISVLPFILWRIWINQHPEGIPFWKWTLNGDNIRFKPAFWYWLFGERIGKLILGYWGLTFFSMGVAYYKRSRGIFYAMLLGLFAYLSIFATANVRHDYYQVMIMPVISIFTALGVYELLHLKGLNTNLIKLLIVFSFFIMFVSGASQIKEFYKVNHPEIISAGKAVDKLTPKDALVIAAYNGDTAFLYQTKRRGWPVVDRPINELIEKGAEYYVSVNLNHPQTMEFMNSFEIIEKTNEYVIIDLKQKK</sequence>
<evidence type="ECO:0000256" key="6">
    <source>
        <dbReference type="ARBA" id="ARBA00022989"/>
    </source>
</evidence>
<evidence type="ECO:0000256" key="2">
    <source>
        <dbReference type="ARBA" id="ARBA00022475"/>
    </source>
</evidence>
<feature type="transmembrane region" description="Helical" evidence="8">
    <location>
        <begin position="274"/>
        <end position="292"/>
    </location>
</feature>
<dbReference type="GO" id="GO:0005886">
    <property type="term" value="C:plasma membrane"/>
    <property type="evidence" value="ECO:0007669"/>
    <property type="project" value="UniProtKB-SubCell"/>
</dbReference>
<feature type="transmembrane region" description="Helical" evidence="8">
    <location>
        <begin position="352"/>
        <end position="370"/>
    </location>
</feature>
<evidence type="ECO:0000313" key="11">
    <source>
        <dbReference type="Proteomes" id="UP000176741"/>
    </source>
</evidence>
<feature type="transmembrane region" description="Helical" evidence="8">
    <location>
        <begin position="179"/>
        <end position="199"/>
    </location>
</feature>
<keyword evidence="7 8" id="KW-0472">Membrane</keyword>
<protein>
    <recommendedName>
        <fullName evidence="9">Glycosyltransferase RgtA/B/C/D-like domain-containing protein</fullName>
    </recommendedName>
</protein>
<dbReference type="Proteomes" id="UP000176741">
    <property type="component" value="Unassembled WGS sequence"/>
</dbReference>
<feature type="transmembrane region" description="Helical" evidence="8">
    <location>
        <begin position="56"/>
        <end position="74"/>
    </location>
</feature>
<evidence type="ECO:0000313" key="10">
    <source>
        <dbReference type="EMBL" id="OGM20464.1"/>
    </source>
</evidence>
<dbReference type="GO" id="GO:0016763">
    <property type="term" value="F:pentosyltransferase activity"/>
    <property type="evidence" value="ECO:0007669"/>
    <property type="project" value="TreeGrafter"/>
</dbReference>
<proteinExistence type="predicted"/>
<evidence type="ECO:0000256" key="1">
    <source>
        <dbReference type="ARBA" id="ARBA00004651"/>
    </source>
</evidence>
<dbReference type="AlphaFoldDB" id="A0A1F7XZH7"/>
<dbReference type="Pfam" id="PF13231">
    <property type="entry name" value="PMT_2"/>
    <property type="match status" value="1"/>
</dbReference>
<dbReference type="PANTHER" id="PTHR33908:SF11">
    <property type="entry name" value="MEMBRANE PROTEIN"/>
    <property type="match status" value="1"/>
</dbReference>
<feature type="transmembrane region" description="Helical" evidence="8">
    <location>
        <begin position="326"/>
        <end position="345"/>
    </location>
</feature>
<reference evidence="10 11" key="1">
    <citation type="journal article" date="2016" name="Nat. Commun.">
        <title>Thousands of microbial genomes shed light on interconnected biogeochemical processes in an aquifer system.</title>
        <authorList>
            <person name="Anantharaman K."/>
            <person name="Brown C.T."/>
            <person name="Hug L.A."/>
            <person name="Sharon I."/>
            <person name="Castelle C.J."/>
            <person name="Probst A.J."/>
            <person name="Thomas B.C."/>
            <person name="Singh A."/>
            <person name="Wilkins M.J."/>
            <person name="Karaoz U."/>
            <person name="Brodie E.L."/>
            <person name="Williams K.H."/>
            <person name="Hubbard S.S."/>
            <person name="Banfield J.F."/>
        </authorList>
    </citation>
    <scope>NUCLEOTIDE SEQUENCE [LARGE SCALE GENOMIC DNA]</scope>
</reference>
<gene>
    <name evidence="10" type="ORF">A2771_01520</name>
</gene>
<keyword evidence="4" id="KW-0808">Transferase</keyword>
<feature type="transmembrane region" description="Helical" evidence="8">
    <location>
        <begin position="156"/>
        <end position="173"/>
    </location>
</feature>
<evidence type="ECO:0000259" key="9">
    <source>
        <dbReference type="Pfam" id="PF13231"/>
    </source>
</evidence>
<evidence type="ECO:0000256" key="5">
    <source>
        <dbReference type="ARBA" id="ARBA00022692"/>
    </source>
</evidence>
<keyword evidence="2" id="KW-1003">Cell membrane</keyword>
<dbReference type="InterPro" id="IPR038731">
    <property type="entry name" value="RgtA/B/C-like"/>
</dbReference>
<keyword evidence="5 8" id="KW-0812">Transmembrane</keyword>
<accession>A0A1F7XZH7</accession>
<dbReference type="GO" id="GO:0009103">
    <property type="term" value="P:lipopolysaccharide biosynthetic process"/>
    <property type="evidence" value="ECO:0007669"/>
    <property type="project" value="UniProtKB-ARBA"/>
</dbReference>
<organism evidence="10 11">
    <name type="scientific">Candidatus Woesebacteria bacterium RIFCSPHIGHO2_01_FULL_38_26b</name>
    <dbReference type="NCBI Taxonomy" id="1802491"/>
    <lineage>
        <taxon>Bacteria</taxon>
        <taxon>Candidatus Woeseibacteriota</taxon>
    </lineage>
</organism>
<evidence type="ECO:0000256" key="4">
    <source>
        <dbReference type="ARBA" id="ARBA00022679"/>
    </source>
</evidence>
<feature type="transmembrane region" description="Helical" evidence="8">
    <location>
        <begin position="406"/>
        <end position="426"/>
    </location>
</feature>
<comment type="caution">
    <text evidence="10">The sequence shown here is derived from an EMBL/GenBank/DDBJ whole genome shotgun (WGS) entry which is preliminary data.</text>
</comment>
<comment type="subcellular location">
    <subcellularLocation>
        <location evidence="1">Cell membrane</location>
        <topology evidence="1">Multi-pass membrane protein</topology>
    </subcellularLocation>
</comment>
<evidence type="ECO:0000256" key="3">
    <source>
        <dbReference type="ARBA" id="ARBA00022676"/>
    </source>
</evidence>
<feature type="domain" description="Glycosyltransferase RgtA/B/C/D-like" evidence="9">
    <location>
        <begin position="151"/>
        <end position="291"/>
    </location>
</feature>
<keyword evidence="6 8" id="KW-1133">Transmembrane helix</keyword>
<evidence type="ECO:0000256" key="7">
    <source>
        <dbReference type="ARBA" id="ARBA00023136"/>
    </source>
</evidence>
<evidence type="ECO:0000256" key="8">
    <source>
        <dbReference type="SAM" id="Phobius"/>
    </source>
</evidence>
<dbReference type="InterPro" id="IPR050297">
    <property type="entry name" value="LipidA_mod_glycosyltrf_83"/>
</dbReference>
<feature type="transmembrane region" description="Helical" evidence="8">
    <location>
        <begin position="229"/>
        <end position="253"/>
    </location>
</feature>
<keyword evidence="3" id="KW-0328">Glycosyltransferase</keyword>
<feature type="transmembrane region" description="Helical" evidence="8">
    <location>
        <begin position="16"/>
        <end position="35"/>
    </location>
</feature>
<name>A0A1F7XZH7_9BACT</name>
<dbReference type="EMBL" id="MGGD01000033">
    <property type="protein sequence ID" value="OGM20464.1"/>
    <property type="molecule type" value="Genomic_DNA"/>
</dbReference>
<feature type="transmembrane region" description="Helical" evidence="8">
    <location>
        <begin position="376"/>
        <end position="394"/>
    </location>
</feature>
<dbReference type="PANTHER" id="PTHR33908">
    <property type="entry name" value="MANNOSYLTRANSFERASE YKCB-RELATED"/>
    <property type="match status" value="1"/>
</dbReference>